<feature type="domain" description="UspA" evidence="2">
    <location>
        <begin position="1"/>
        <end position="136"/>
    </location>
</feature>
<sequence>MKTLLVPVDFSESSFRALEYALDLASRSQVEIVVMHSAEKGAILPGLGSGKVEEDKRTAQQKLDGILANINRSDVPVRYIVREGGAVGEIVKAVEEFGVTLVVMGTGGAKNFTKKVFGTTTESVAKEGLCPVLAIPEGAAIRPIEHIVYAADFENGDQVTTMQLLNLKELLNATITFLHIKSESQPDYIDDEYIKDSLVKQFPEAELNFMEIANKDVAEGITKYVQANDTSLLAFTILNRMFWEKIFHSSVTSQLLKTLKIPMLALPENGNLLDLRRQARLERDQL</sequence>
<accession>A0ABT3RH27</accession>
<evidence type="ECO:0000313" key="3">
    <source>
        <dbReference type="EMBL" id="MCX2740929.1"/>
    </source>
</evidence>
<dbReference type="Pfam" id="PF00582">
    <property type="entry name" value="Usp"/>
    <property type="match status" value="1"/>
</dbReference>
<protein>
    <submittedName>
        <fullName evidence="3">Universal stress protein</fullName>
    </submittedName>
</protein>
<evidence type="ECO:0000313" key="4">
    <source>
        <dbReference type="Proteomes" id="UP001207228"/>
    </source>
</evidence>
<dbReference type="CDD" id="cd00293">
    <property type="entry name" value="USP-like"/>
    <property type="match status" value="1"/>
</dbReference>
<comment type="caution">
    <text evidence="3">The sequence shown here is derived from an EMBL/GenBank/DDBJ whole genome shotgun (WGS) entry which is preliminary data.</text>
</comment>
<dbReference type="PANTHER" id="PTHR46268:SF6">
    <property type="entry name" value="UNIVERSAL STRESS PROTEIN UP12"/>
    <property type="match status" value="1"/>
</dbReference>
<proteinExistence type="inferred from homology"/>
<name>A0ABT3RH27_9BACT</name>
<evidence type="ECO:0000256" key="1">
    <source>
        <dbReference type="ARBA" id="ARBA00008791"/>
    </source>
</evidence>
<dbReference type="InterPro" id="IPR006016">
    <property type="entry name" value="UspA"/>
</dbReference>
<dbReference type="Proteomes" id="UP001207228">
    <property type="component" value="Unassembled WGS sequence"/>
</dbReference>
<dbReference type="SUPFAM" id="SSF52402">
    <property type="entry name" value="Adenine nucleotide alpha hydrolases-like"/>
    <property type="match status" value="2"/>
</dbReference>
<dbReference type="Gene3D" id="3.40.50.12370">
    <property type="match status" value="1"/>
</dbReference>
<dbReference type="RefSeq" id="WP_266052992.1">
    <property type="nucleotide sequence ID" value="NZ_JAPFQO010000008.1"/>
</dbReference>
<dbReference type="PRINTS" id="PR01438">
    <property type="entry name" value="UNVRSLSTRESS"/>
</dbReference>
<dbReference type="EMBL" id="JAPFQO010000008">
    <property type="protein sequence ID" value="MCX2740929.1"/>
    <property type="molecule type" value="Genomic_DNA"/>
</dbReference>
<keyword evidence="4" id="KW-1185">Reference proteome</keyword>
<dbReference type="InterPro" id="IPR006015">
    <property type="entry name" value="Universal_stress_UspA"/>
</dbReference>
<comment type="similarity">
    <text evidence="1">Belongs to the universal stress protein A family.</text>
</comment>
<reference evidence="3 4" key="1">
    <citation type="submission" date="2022-11" db="EMBL/GenBank/DDBJ databases">
        <title>The characterization of three novel Bacteroidetes species and genomic analysis of their roles in tidal elemental geochemical cycles.</title>
        <authorList>
            <person name="Ma K.-J."/>
        </authorList>
    </citation>
    <scope>NUCLEOTIDE SEQUENCE [LARGE SCALE GENOMIC DNA]</scope>
    <source>
        <strain evidence="3 4">M82</strain>
    </source>
</reference>
<gene>
    <name evidence="3" type="ORF">OO017_13305</name>
</gene>
<organism evidence="3 4">
    <name type="scientific">Pontibacter anaerobius</name>
    <dbReference type="NCBI Taxonomy" id="2993940"/>
    <lineage>
        <taxon>Bacteria</taxon>
        <taxon>Pseudomonadati</taxon>
        <taxon>Bacteroidota</taxon>
        <taxon>Cytophagia</taxon>
        <taxon>Cytophagales</taxon>
        <taxon>Hymenobacteraceae</taxon>
        <taxon>Pontibacter</taxon>
    </lineage>
</organism>
<dbReference type="PANTHER" id="PTHR46268">
    <property type="entry name" value="STRESS RESPONSE PROTEIN NHAX"/>
    <property type="match status" value="1"/>
</dbReference>
<evidence type="ECO:0000259" key="2">
    <source>
        <dbReference type="Pfam" id="PF00582"/>
    </source>
</evidence>